<dbReference type="Gene3D" id="3.40.50.300">
    <property type="entry name" value="P-loop containing nucleotide triphosphate hydrolases"/>
    <property type="match status" value="1"/>
</dbReference>
<protein>
    <recommendedName>
        <fullName evidence="4">NACHT domain-containing protein</fullName>
    </recommendedName>
</protein>
<dbReference type="SUPFAM" id="SSF48403">
    <property type="entry name" value="Ankyrin repeat"/>
    <property type="match status" value="3"/>
</dbReference>
<evidence type="ECO:0000256" key="2">
    <source>
        <dbReference type="ARBA" id="ARBA00023043"/>
    </source>
</evidence>
<dbReference type="Pfam" id="PF12796">
    <property type="entry name" value="Ank_2"/>
    <property type="match status" value="6"/>
</dbReference>
<feature type="repeat" description="ANK" evidence="3">
    <location>
        <begin position="1475"/>
        <end position="1504"/>
    </location>
</feature>
<dbReference type="PRINTS" id="PR01415">
    <property type="entry name" value="ANKYRIN"/>
</dbReference>
<keyword evidence="6" id="KW-1185">Reference proteome</keyword>
<feature type="repeat" description="ANK" evidence="3">
    <location>
        <begin position="885"/>
        <end position="913"/>
    </location>
</feature>
<feature type="repeat" description="ANK" evidence="3">
    <location>
        <begin position="1191"/>
        <end position="1223"/>
    </location>
</feature>
<dbReference type="EMBL" id="FJOG01000016">
    <property type="protein sequence ID" value="CZR60748.1"/>
    <property type="molecule type" value="Genomic_DNA"/>
</dbReference>
<gene>
    <name evidence="5" type="ORF">PAC_10644</name>
</gene>
<feature type="repeat" description="ANK" evidence="3">
    <location>
        <begin position="1145"/>
        <end position="1177"/>
    </location>
</feature>
<feature type="repeat" description="ANK" evidence="3">
    <location>
        <begin position="1043"/>
        <end position="1075"/>
    </location>
</feature>
<evidence type="ECO:0000259" key="4">
    <source>
        <dbReference type="PROSITE" id="PS50837"/>
    </source>
</evidence>
<feature type="repeat" description="ANK" evidence="3">
    <location>
        <begin position="1606"/>
        <end position="1638"/>
    </location>
</feature>
<name>A0A1L7X6V9_9HELO</name>
<feature type="repeat" description="ANK" evidence="3">
    <location>
        <begin position="1078"/>
        <end position="1110"/>
    </location>
</feature>
<dbReference type="SUPFAM" id="SSF52540">
    <property type="entry name" value="P-loop containing nucleoside triphosphate hydrolases"/>
    <property type="match status" value="1"/>
</dbReference>
<dbReference type="PROSITE" id="PS50088">
    <property type="entry name" value="ANK_REPEAT"/>
    <property type="match status" value="14"/>
</dbReference>
<keyword evidence="1" id="KW-0677">Repeat</keyword>
<feature type="repeat" description="ANK" evidence="3">
    <location>
        <begin position="1507"/>
        <end position="1539"/>
    </location>
</feature>
<organism evidence="5 6">
    <name type="scientific">Phialocephala subalpina</name>
    <dbReference type="NCBI Taxonomy" id="576137"/>
    <lineage>
        <taxon>Eukaryota</taxon>
        <taxon>Fungi</taxon>
        <taxon>Dikarya</taxon>
        <taxon>Ascomycota</taxon>
        <taxon>Pezizomycotina</taxon>
        <taxon>Leotiomycetes</taxon>
        <taxon>Helotiales</taxon>
        <taxon>Mollisiaceae</taxon>
        <taxon>Phialocephala</taxon>
        <taxon>Phialocephala fortinii species complex</taxon>
    </lineage>
</organism>
<dbReference type="SMART" id="SM00248">
    <property type="entry name" value="ANK"/>
    <property type="match status" value="27"/>
</dbReference>
<evidence type="ECO:0000313" key="5">
    <source>
        <dbReference type="EMBL" id="CZR60748.1"/>
    </source>
</evidence>
<dbReference type="PROSITE" id="PS50297">
    <property type="entry name" value="ANK_REP_REGION"/>
    <property type="match status" value="9"/>
</dbReference>
<dbReference type="InterPro" id="IPR007111">
    <property type="entry name" value="NACHT_NTPase"/>
</dbReference>
<feature type="repeat" description="ANK" evidence="3">
    <location>
        <begin position="754"/>
        <end position="782"/>
    </location>
</feature>
<dbReference type="Pfam" id="PF17111">
    <property type="entry name" value="PigL_N"/>
    <property type="match status" value="1"/>
</dbReference>
<proteinExistence type="predicted"/>
<sequence>MAEVATVIQLVQFSAMVLNCCYEYVSKAKHAPKEIQKVIDEISSLKGILENLKPLAEAPSDERFSILTFLARPGGPFQACSDALKEIDKKLRTLTESSNVRRRMQWPLEAGKIEDIMKKLESQKTTFILALAGVNALSDVAIEDALGDVQDTVDDIQANQFKEKILAWLDGPDPSPNHNAAQKKKEAGTCEWLTSSKQFQAFIDGENQLMWMHGIPGAGKTVLSSAVIDHISANSDLSDKKVIYYYFDFNDHAKQTCFGFLQSLVRQICSQSSEPPAVIVALHTECKGSTPSSDQLIETLKLLLSKDLRTFIIIDALDECKEEEGEPERASVLDALTDIKTATGTFNIFVASRPEADIGRAMLEICDIDVDVQSASVDEDIRRHVRSCLSKDARLKRWPQNVKQEIEDKLAGNANGMFRWVFCQLVELRKCLKLPNIRKELGNLPKTLDATYKRILENVDPIYQRELRTVLMFLAFSTRPLTLQEVAEATTVNLETQTFSIDDRFPDPLDLLEICSSLVSLSEVSQDTQSVLRREGVYRFGSVPPDVRILQFAHFSVKEYILSERAQKTLPDLLRIEEALSHSQITQACLIYLLDFNNGKKASKVNHEEFPLLAYAALNWTTHLSSTEEESESMNALLVRLFDPENDNSLMNYLNLYDPNKRWRIGEGQKELSLGMFSRNKRDFSPPIYYACYYGLRVVVKYLLSGDEKTRPNKEVIGSGLAAAAAAGHADTVELLLKEGADPNSSYCGKFWRPLHAAATSGNSEVVKQLLEAGSLINAHSSEDGGALNVVAEQGSAEVIQLLIDHGHDLYTESNYHGPPLSSAVLKKNHEAAAVLVKNKIDVNRPPGGYLNPLNLACAECGIETVRLLLDNGADIALENLDCQALHNACKRGAMDIMQLLIDRGANINGDTKAVYVTPLKAAIQSRDQAVFEFMLRNGADISFKGTDTKYPIDQALFGGNLKAAERLIELGAKFGDEGLAEALDYHTKKYLGKMLIDHGADVNAEHDRYGSILQLAVLKSSKTAVRWLLEAGSNPNDIPGGEYGTPLQAAAYRGKKKIVRLLLEHGACVNSARPSGEYGTPLQAAIERKDEEIIQMILDHGADVNATGGKLGSPLQAAASEGLVDLVKTLLSKGAAVNTTPSGRYGTALRAAIAENQEEIAKILLDANADLNIEADAKHTTSKNNFLVETYKYPLEVAAATNNPKLVQLLLDHGLSVNSNPVACKRAIERATEMPDCTMLNFLITKGADVKNHGGSALVQSVNKHDSKRFEKNQILLDGGADVNGDPDSDMSPLQSSIHHEQPDVMKLLLDRGCNVNAIHSGWNGSALHEAIDVLSINVVKELVERGADVNIRAGKWGQPLVGAIMKGDEELYRFLLEHGADVDPNPPYGYYGTPLQCAIGKDYYEMANELLDRGADSNGPGINTSPLTGACGWGKTGQIDLIERLLSLGADIEAEDRLRPEDDFMPGTRFLWTPLQYAAYSGKEQIVELLLARGAKINPNPPAGTYGSPIQAAAKNGNLSMTKFLLERGADVNAVGGEWGTALQAAAEEGSDSMINLLLEAGADPKLEGGTYGSPLQAVSRGGSKRHVELFLDRGAPINTNVGKYGNPLQVAAKWPSRATVEFLIERGANVNQRGGKYGTPLQAACCARGAAAKEEQGGVVKILIEKGADVNAEGVGKYGTALQAAAYHDRKYVEILLLAGADPNIRGGKFGSALNAARKKGLLRVEKLLLDYGAVDEEILEEGEAR</sequence>
<feature type="repeat" description="ANK" evidence="3">
    <location>
        <begin position="1324"/>
        <end position="1356"/>
    </location>
</feature>
<dbReference type="PROSITE" id="PS50837">
    <property type="entry name" value="NACHT"/>
    <property type="match status" value="1"/>
</dbReference>
<dbReference type="InterPro" id="IPR002110">
    <property type="entry name" value="Ankyrin_rpt"/>
</dbReference>
<dbReference type="Pfam" id="PF24883">
    <property type="entry name" value="NPHP3_N"/>
    <property type="match status" value="1"/>
</dbReference>
<dbReference type="Gene3D" id="1.25.40.20">
    <property type="entry name" value="Ankyrin repeat-containing domain"/>
    <property type="match status" value="6"/>
</dbReference>
<feature type="repeat" description="ANK" evidence="3">
    <location>
        <begin position="1290"/>
        <end position="1322"/>
    </location>
</feature>
<evidence type="ECO:0000256" key="3">
    <source>
        <dbReference type="PROSITE-ProRule" id="PRU00023"/>
    </source>
</evidence>
<accession>A0A1L7X6V9</accession>
<dbReference type="Proteomes" id="UP000184330">
    <property type="component" value="Unassembled WGS sequence"/>
</dbReference>
<feature type="repeat" description="ANK" evidence="3">
    <location>
        <begin position="1111"/>
        <end position="1143"/>
    </location>
</feature>
<dbReference type="PANTHER" id="PTHR24171">
    <property type="entry name" value="ANKYRIN REPEAT DOMAIN-CONTAINING PROTEIN 39-RELATED"/>
    <property type="match status" value="1"/>
</dbReference>
<dbReference type="PANTHER" id="PTHR24171:SF9">
    <property type="entry name" value="ANKYRIN REPEAT DOMAIN-CONTAINING PROTEIN 39"/>
    <property type="match status" value="1"/>
</dbReference>
<evidence type="ECO:0000313" key="6">
    <source>
        <dbReference type="Proteomes" id="UP000184330"/>
    </source>
</evidence>
<dbReference type="InterPro" id="IPR036770">
    <property type="entry name" value="Ankyrin_rpt-contain_sf"/>
</dbReference>
<reference evidence="5 6" key="1">
    <citation type="submission" date="2016-03" db="EMBL/GenBank/DDBJ databases">
        <authorList>
            <person name="Ploux O."/>
        </authorList>
    </citation>
    <scope>NUCLEOTIDE SEQUENCE [LARGE SCALE GENOMIC DNA]</scope>
    <source>
        <strain evidence="5 6">UAMH 11012</strain>
    </source>
</reference>
<feature type="domain" description="NACHT" evidence="4">
    <location>
        <begin position="208"/>
        <end position="356"/>
    </location>
</feature>
<dbReference type="OrthoDB" id="1577640at2759"/>
<keyword evidence="2 3" id="KW-0040">ANK repeat</keyword>
<dbReference type="STRING" id="576137.A0A1L7X6V9"/>
<evidence type="ECO:0000256" key="1">
    <source>
        <dbReference type="ARBA" id="ARBA00022737"/>
    </source>
</evidence>
<feature type="repeat" description="ANK" evidence="3">
    <location>
        <begin position="1540"/>
        <end position="1572"/>
    </location>
</feature>
<feature type="repeat" description="ANK" evidence="3">
    <location>
        <begin position="849"/>
        <end position="881"/>
    </location>
</feature>
<dbReference type="InterPro" id="IPR031348">
    <property type="entry name" value="PigL_N"/>
</dbReference>
<dbReference type="InterPro" id="IPR056884">
    <property type="entry name" value="NPHP3-like_N"/>
</dbReference>
<dbReference type="InterPro" id="IPR027417">
    <property type="entry name" value="P-loop_NTPase"/>
</dbReference>